<evidence type="ECO:0000256" key="7">
    <source>
        <dbReference type="RuleBase" id="RU362125"/>
    </source>
</evidence>
<dbReference type="InterPro" id="IPR009100">
    <property type="entry name" value="AcylCoA_DH/oxidase_NM_dom_sf"/>
</dbReference>
<evidence type="ECO:0000256" key="3">
    <source>
        <dbReference type="ARBA" id="ARBA00022630"/>
    </source>
</evidence>
<organism evidence="12 13">
    <name type="scientific">Oceanithermus desulfurans NBRC 100063</name>
    <dbReference type="NCBI Taxonomy" id="1227550"/>
    <lineage>
        <taxon>Bacteria</taxon>
        <taxon>Thermotogati</taxon>
        <taxon>Deinococcota</taxon>
        <taxon>Deinococci</taxon>
        <taxon>Thermales</taxon>
        <taxon>Thermaceae</taxon>
        <taxon>Oceanithermus</taxon>
    </lineage>
</organism>
<feature type="domain" description="Acyl-CoA dehydrogenase/oxidase C-terminal" evidence="8">
    <location>
        <begin position="252"/>
        <end position="409"/>
    </location>
</feature>
<dbReference type="InterPro" id="IPR046373">
    <property type="entry name" value="Acyl-CoA_Oxase/DH_mid-dom_sf"/>
</dbReference>
<comment type="similarity">
    <text evidence="2 7">Belongs to the acyl-CoA dehydrogenase family.</text>
</comment>
<dbReference type="InterPro" id="IPR009075">
    <property type="entry name" value="AcylCo_DH/oxidase_C"/>
</dbReference>
<gene>
    <name evidence="12" type="ORF">ODE01S_16260</name>
</gene>
<keyword evidence="5 7" id="KW-0560">Oxidoreductase</keyword>
<evidence type="ECO:0000259" key="9">
    <source>
        <dbReference type="Pfam" id="PF02770"/>
    </source>
</evidence>
<dbReference type="PROSITE" id="PS00073">
    <property type="entry name" value="ACYL_COA_DH_2"/>
    <property type="match status" value="1"/>
</dbReference>
<keyword evidence="4 7" id="KW-0274">FAD</keyword>
<dbReference type="Pfam" id="PF00441">
    <property type="entry name" value="Acyl-CoA_dh_1"/>
    <property type="match status" value="1"/>
</dbReference>
<dbReference type="InterPro" id="IPR036250">
    <property type="entry name" value="AcylCo_DH-like_C"/>
</dbReference>
<evidence type="ECO:0000313" key="12">
    <source>
        <dbReference type="EMBL" id="GEM90192.1"/>
    </source>
</evidence>
<dbReference type="InterPro" id="IPR037069">
    <property type="entry name" value="AcylCoA_DH/ox_N_sf"/>
</dbReference>
<dbReference type="GO" id="GO:0050660">
    <property type="term" value="F:flavin adenine dinucleotide binding"/>
    <property type="evidence" value="ECO:0007669"/>
    <property type="project" value="InterPro"/>
</dbReference>
<sequence>MADKPLWKKGGGWLLEKPEQALSPEDFDETVRMIAETTRTFAEREVLPVLDEMEHDKEKMYEHSVRLMRKAGEQGLLGPDVPEEYGGLDLPKVVTSVVAENIALTGGFSVTFSAHTGIGTLPIVYFGTPEQKAKYLPKLASGEWISAYCLTEPGSGSDALAAKTTATLSEDGQHYILNGTKQFITNAGFADVFIVFAKIDGEKFTGFIVEKGTPGLSLGPEEHKMGIRSSSTRQVILEDVKVPVENVLGEIGKGHKIAFNVLNIGRYKLGAAAVGAAKEVLKESARYALQRQQFNLPIAKFGAIKQKLARMAALIYAAEAATYRTVGLIDDEIEARGKDQIVDAIEEYAIEASIIKVLGSEVLDYAVDEGVQIHGGYGYIEEYMVERAYRDSRINRIFEGTNEINRLLIPGMLLRRALKGELPLVEAAMKLQEELLEPSFGEEYENEWDREWAYVTGLKKLALMIAGIASQKFGEKIVKEQEVLMATADVLIDAYTAESALLRTQKRGGELEAAMTRYYLARAQDKAAQLAQAVLPYLEEGDDLRVLMAAARRLTKHEPVNQVALERRIAGAVLEAEGYPIK</sequence>
<protein>
    <submittedName>
        <fullName evidence="12">Acyl-CoA dehydrogenase</fullName>
    </submittedName>
</protein>
<dbReference type="SUPFAM" id="SSF47203">
    <property type="entry name" value="Acyl-CoA dehydrogenase C-terminal domain-like"/>
    <property type="match status" value="1"/>
</dbReference>
<dbReference type="Pfam" id="PF02770">
    <property type="entry name" value="Acyl-CoA_dh_M"/>
    <property type="match status" value="1"/>
</dbReference>
<dbReference type="InterPro" id="IPR049426">
    <property type="entry name" value="Acyl-CoA-dh-like_C"/>
</dbReference>
<dbReference type="SUPFAM" id="SSF56645">
    <property type="entry name" value="Acyl-CoA dehydrogenase NM domain-like"/>
    <property type="match status" value="1"/>
</dbReference>
<dbReference type="Pfam" id="PF02771">
    <property type="entry name" value="Acyl-CoA_dh_N"/>
    <property type="match status" value="1"/>
</dbReference>
<feature type="domain" description="Acyl-CoA dehydrogenase/oxidase N-terminal" evidence="10">
    <location>
        <begin position="29"/>
        <end position="143"/>
    </location>
</feature>
<dbReference type="Gene3D" id="1.10.540.10">
    <property type="entry name" value="Acyl-CoA dehydrogenase/oxidase, N-terminal domain"/>
    <property type="match status" value="1"/>
</dbReference>
<evidence type="ECO:0000259" key="11">
    <source>
        <dbReference type="Pfam" id="PF21263"/>
    </source>
</evidence>
<name>A0A511RMN0_9DEIN</name>
<accession>A0A511RMN0</accession>
<dbReference type="PANTHER" id="PTHR43884:SF12">
    <property type="entry name" value="ISOVALERYL-COA DEHYDROGENASE, MITOCHONDRIAL-RELATED"/>
    <property type="match status" value="1"/>
</dbReference>
<evidence type="ECO:0000256" key="1">
    <source>
        <dbReference type="ARBA" id="ARBA00001974"/>
    </source>
</evidence>
<evidence type="ECO:0000256" key="2">
    <source>
        <dbReference type="ARBA" id="ARBA00009347"/>
    </source>
</evidence>
<dbReference type="FunFam" id="1.10.540.10:FF:000001">
    <property type="entry name" value="Very long-chain-specific acyl-CoA dehydrogenase, mitochondrial"/>
    <property type="match status" value="1"/>
</dbReference>
<dbReference type="Gene3D" id="2.40.110.10">
    <property type="entry name" value="Butyryl-CoA Dehydrogenase, subunit A, domain 2"/>
    <property type="match status" value="1"/>
</dbReference>
<dbReference type="PANTHER" id="PTHR43884">
    <property type="entry name" value="ACYL-COA DEHYDROGENASE"/>
    <property type="match status" value="1"/>
</dbReference>
<reference evidence="12 13" key="1">
    <citation type="submission" date="2019-07" db="EMBL/GenBank/DDBJ databases">
        <title>Whole genome shotgun sequence of Oceanithermus desulfurans NBRC 100063.</title>
        <authorList>
            <person name="Hosoyama A."/>
            <person name="Uohara A."/>
            <person name="Ohji S."/>
            <person name="Ichikawa N."/>
        </authorList>
    </citation>
    <scope>NUCLEOTIDE SEQUENCE [LARGE SCALE GENOMIC DNA]</scope>
    <source>
        <strain evidence="12 13">NBRC 100063</strain>
    </source>
</reference>
<evidence type="ECO:0000256" key="5">
    <source>
        <dbReference type="ARBA" id="ARBA00023002"/>
    </source>
</evidence>
<comment type="catalytic activity">
    <reaction evidence="6">
        <text>a 2,3-saturated acyl-CoA + A = a 2,3-dehydroacyl-CoA + AH2</text>
        <dbReference type="Rhea" id="RHEA:48608"/>
        <dbReference type="ChEBI" id="CHEBI:13193"/>
        <dbReference type="ChEBI" id="CHEBI:17499"/>
        <dbReference type="ChEBI" id="CHEBI:60015"/>
        <dbReference type="ChEBI" id="CHEBI:65111"/>
    </reaction>
</comment>
<dbReference type="OrthoDB" id="29340at2"/>
<evidence type="ECO:0000313" key="13">
    <source>
        <dbReference type="Proteomes" id="UP000321827"/>
    </source>
</evidence>
<comment type="cofactor">
    <cofactor evidence="1 7">
        <name>FAD</name>
        <dbReference type="ChEBI" id="CHEBI:57692"/>
    </cofactor>
</comment>
<dbReference type="EMBL" id="BJXN01000010">
    <property type="protein sequence ID" value="GEM90192.1"/>
    <property type="molecule type" value="Genomic_DNA"/>
</dbReference>
<dbReference type="GO" id="GO:0003995">
    <property type="term" value="F:acyl-CoA dehydrogenase activity"/>
    <property type="evidence" value="ECO:0007669"/>
    <property type="project" value="InterPro"/>
</dbReference>
<feature type="domain" description="Acyl-CoA dehydrogenase-like C-terminal" evidence="11">
    <location>
        <begin position="458"/>
        <end position="553"/>
    </location>
</feature>
<dbReference type="Pfam" id="PF21263">
    <property type="entry name" value="Acyl-CoA-dh_C"/>
    <property type="match status" value="1"/>
</dbReference>
<evidence type="ECO:0000256" key="4">
    <source>
        <dbReference type="ARBA" id="ARBA00022827"/>
    </source>
</evidence>
<dbReference type="InterPro" id="IPR006089">
    <property type="entry name" value="Acyl-CoA_DH_CS"/>
</dbReference>
<dbReference type="Gene3D" id="1.20.140.10">
    <property type="entry name" value="Butyryl-CoA Dehydrogenase, subunit A, domain 3"/>
    <property type="match status" value="2"/>
</dbReference>
<dbReference type="Proteomes" id="UP000321827">
    <property type="component" value="Unassembled WGS sequence"/>
</dbReference>
<proteinExistence type="inferred from homology"/>
<dbReference type="FunFam" id="2.40.110.10:FF:000001">
    <property type="entry name" value="Acyl-CoA dehydrogenase, mitochondrial"/>
    <property type="match status" value="1"/>
</dbReference>
<evidence type="ECO:0000259" key="8">
    <source>
        <dbReference type="Pfam" id="PF00441"/>
    </source>
</evidence>
<dbReference type="FunFam" id="1.20.140.10:FF:000019">
    <property type="entry name" value="Acyl-CoA dehydrogenase"/>
    <property type="match status" value="1"/>
</dbReference>
<keyword evidence="3 7" id="KW-0285">Flavoprotein</keyword>
<dbReference type="PROSITE" id="PS00072">
    <property type="entry name" value="ACYL_COA_DH_1"/>
    <property type="match status" value="1"/>
</dbReference>
<evidence type="ECO:0000259" key="10">
    <source>
        <dbReference type="Pfam" id="PF02771"/>
    </source>
</evidence>
<dbReference type="InterPro" id="IPR013786">
    <property type="entry name" value="AcylCoA_DH/ox_N"/>
</dbReference>
<dbReference type="RefSeq" id="WP_147147716.1">
    <property type="nucleotide sequence ID" value="NZ_BJXN01000010.1"/>
</dbReference>
<comment type="caution">
    <text evidence="12">The sequence shown here is derived from an EMBL/GenBank/DDBJ whole genome shotgun (WGS) entry which is preliminary data.</text>
</comment>
<feature type="domain" description="Acyl-CoA oxidase/dehydrogenase middle" evidence="9">
    <location>
        <begin position="147"/>
        <end position="240"/>
    </location>
</feature>
<dbReference type="InterPro" id="IPR006091">
    <property type="entry name" value="Acyl-CoA_Oxase/DH_mid-dom"/>
</dbReference>
<evidence type="ECO:0000256" key="6">
    <source>
        <dbReference type="ARBA" id="ARBA00052546"/>
    </source>
</evidence>
<dbReference type="AlphaFoldDB" id="A0A511RMN0"/>